<dbReference type="Pfam" id="PF14718">
    <property type="entry name" value="SLT_L"/>
    <property type="match status" value="1"/>
</dbReference>
<feature type="chain" id="PRO_5027918518" evidence="3">
    <location>
        <begin position="25"/>
        <end position="635"/>
    </location>
</feature>
<evidence type="ECO:0000313" key="6">
    <source>
        <dbReference type="EMBL" id="CAA6806563.1"/>
    </source>
</evidence>
<dbReference type="GO" id="GO:0004553">
    <property type="term" value="F:hydrolase activity, hydrolyzing O-glycosyl compounds"/>
    <property type="evidence" value="ECO:0007669"/>
    <property type="project" value="InterPro"/>
</dbReference>
<protein>
    <submittedName>
        <fullName evidence="6">Soluble lytic murein transglycosylase (EC)</fullName>
        <ecNumber evidence="6">3.2.1.-</ecNumber>
    </submittedName>
</protein>
<dbReference type="InterPro" id="IPR012289">
    <property type="entry name" value="Lytic_TGlycosylase_superhlx_L"/>
</dbReference>
<dbReference type="InterPro" id="IPR008939">
    <property type="entry name" value="Lytic_TGlycosylase_superhlx_U"/>
</dbReference>
<keyword evidence="6" id="KW-0378">Hydrolase</keyword>
<evidence type="ECO:0000256" key="3">
    <source>
        <dbReference type="SAM" id="SignalP"/>
    </source>
</evidence>
<dbReference type="EC" id="3.2.1.-" evidence="6"/>
<dbReference type="PANTHER" id="PTHR37423:SF5">
    <property type="entry name" value="SOLUBLE LYTIC MUREIN TRANSGLYCOSYLASE"/>
    <property type="match status" value="1"/>
</dbReference>
<dbReference type="EMBL" id="CACVAY010000030">
    <property type="protein sequence ID" value="CAA6806563.1"/>
    <property type="molecule type" value="Genomic_DNA"/>
</dbReference>
<dbReference type="SUPFAM" id="SSF53955">
    <property type="entry name" value="Lysozyme-like"/>
    <property type="match status" value="1"/>
</dbReference>
<dbReference type="SUPFAM" id="SSF48435">
    <property type="entry name" value="Bacterial muramidases"/>
    <property type="match status" value="1"/>
</dbReference>
<evidence type="ECO:0000259" key="4">
    <source>
        <dbReference type="Pfam" id="PF01464"/>
    </source>
</evidence>
<sequence length="635" mass="72763">MTNAYIISGLITLCSMTLPITASAKDLQDTLFERTYTSVSKGVNTPIRAFKDHPLYPYLEYEKLLRQKTSEKKLQEFVQQYEPSLVADRAWRKWIHFLAKNQRWETIIREYQAKRASTSVKCHYYEAHINAGNKDLAFEEAKALWLSPKSLPKKCNSLFSHLKKDVIQKDDYWERIQLAASKGNISFARTLVKHLPDDEQNIARQYLAAHQNPKNALRSKHVGKGTYSRKVIGYAIKRIARKNYQSGYKTWRKYATSHPFTEEEKGDIESYLGVRAAFNHDADALNKLARIPAIHRSDDASVWMARMALRQGQWEQLQNALNSMHHDTQKRDIWRYWQAKTHDKLGNESEAMLGYADLAKNATFYGFLAADHLGVDYSVLNQEPKDWKQAARKIKQTPGLKRASHWYNMGRDGMGNREWLWTIKHLNKDDQLAAAALALELEKPLLAVQTVAKTKDWNQVDLRFPVLYNKLVKELSSENKVNPAWVYGVMRRESAFNTTARSGANAHGLMQLLPSTARDVGRKLGISRVSKSDLKSPRLNIQLGSAYLKSMLDNFDGSYVKATAGYNAGPSRSVKWTPKSAIDADRWVESIPFTETRKYVRAVMAYTTIYDHKLTKGRGQRISDRLSPVGKRLVN</sequence>
<proteinExistence type="inferred from homology"/>
<accession>A0A6S6S9L9</accession>
<dbReference type="Gene3D" id="1.25.20.10">
    <property type="entry name" value="Bacterial muramidases"/>
    <property type="match status" value="1"/>
</dbReference>
<gene>
    <name evidence="6" type="ORF">HELGO_WM12192</name>
</gene>
<dbReference type="CDD" id="cd13401">
    <property type="entry name" value="Slt70-like"/>
    <property type="match status" value="1"/>
</dbReference>
<dbReference type="InterPro" id="IPR037061">
    <property type="entry name" value="Lytic_TGlycoase_superhlx_L_sf"/>
</dbReference>
<evidence type="ECO:0000256" key="2">
    <source>
        <dbReference type="ARBA" id="ARBA00022729"/>
    </source>
</evidence>
<comment type="similarity">
    <text evidence="1">Belongs to the transglycosylase Slt family.</text>
</comment>
<feature type="domain" description="Transglycosylase SLT" evidence="4">
    <location>
        <begin position="472"/>
        <end position="579"/>
    </location>
</feature>
<keyword evidence="2 3" id="KW-0732">Signal</keyword>
<dbReference type="Gene3D" id="1.10.530.10">
    <property type="match status" value="1"/>
</dbReference>
<dbReference type="GO" id="GO:0042597">
    <property type="term" value="C:periplasmic space"/>
    <property type="evidence" value="ECO:0007669"/>
    <property type="project" value="InterPro"/>
</dbReference>
<dbReference type="AlphaFoldDB" id="A0A6S6S9L9"/>
<dbReference type="Pfam" id="PF01464">
    <property type="entry name" value="SLT"/>
    <property type="match status" value="1"/>
</dbReference>
<name>A0A6S6S9L9_9GAMM</name>
<dbReference type="InterPro" id="IPR008258">
    <property type="entry name" value="Transglycosylase_SLT_dom_1"/>
</dbReference>
<organism evidence="6">
    <name type="scientific">uncultured Thiotrichaceae bacterium</name>
    <dbReference type="NCBI Taxonomy" id="298394"/>
    <lineage>
        <taxon>Bacteria</taxon>
        <taxon>Pseudomonadati</taxon>
        <taxon>Pseudomonadota</taxon>
        <taxon>Gammaproteobacteria</taxon>
        <taxon>Thiotrichales</taxon>
        <taxon>Thiotrichaceae</taxon>
        <taxon>environmental samples</taxon>
    </lineage>
</organism>
<keyword evidence="6" id="KW-0326">Glycosidase</keyword>
<dbReference type="InterPro" id="IPR023346">
    <property type="entry name" value="Lysozyme-like_dom_sf"/>
</dbReference>
<evidence type="ECO:0000256" key="1">
    <source>
        <dbReference type="ARBA" id="ARBA00007734"/>
    </source>
</evidence>
<reference evidence="6" key="1">
    <citation type="submission" date="2020-01" db="EMBL/GenBank/DDBJ databases">
        <authorList>
            <person name="Meier V. D."/>
            <person name="Meier V D."/>
        </authorList>
    </citation>
    <scope>NUCLEOTIDE SEQUENCE</scope>
    <source>
        <strain evidence="6">HLG_WM_MAG_07</strain>
    </source>
</reference>
<dbReference type="Gene3D" id="1.10.1240.20">
    <property type="entry name" value="Lytic transglycosylase, superhelical linker domain"/>
    <property type="match status" value="1"/>
</dbReference>
<feature type="signal peptide" evidence="3">
    <location>
        <begin position="1"/>
        <end position="24"/>
    </location>
</feature>
<dbReference type="PANTHER" id="PTHR37423">
    <property type="entry name" value="SOLUBLE LYTIC MUREIN TRANSGLYCOSYLASE-RELATED"/>
    <property type="match status" value="1"/>
</dbReference>
<feature type="domain" description="Lytic transglycosylase superhelical linker" evidence="5">
    <location>
        <begin position="394"/>
        <end position="459"/>
    </location>
</feature>
<evidence type="ECO:0000259" key="5">
    <source>
        <dbReference type="Pfam" id="PF14718"/>
    </source>
</evidence>